<evidence type="ECO:0000256" key="3">
    <source>
        <dbReference type="ARBA" id="ARBA00002938"/>
    </source>
</evidence>
<dbReference type="InterPro" id="IPR047213">
    <property type="entry name" value="TPP_PYR_PDC_IPDC-like"/>
</dbReference>
<dbReference type="GO" id="GO:0005829">
    <property type="term" value="C:cytosol"/>
    <property type="evidence" value="ECO:0007669"/>
    <property type="project" value="TreeGrafter"/>
</dbReference>
<dbReference type="EMBL" id="QVTD01000008">
    <property type="protein sequence ID" value="RFU62836.1"/>
    <property type="molecule type" value="Genomic_DNA"/>
</dbReference>
<organism evidence="16 17">
    <name type="scientific">Peribacillus glennii</name>
    <dbReference type="NCBI Taxonomy" id="2303991"/>
    <lineage>
        <taxon>Bacteria</taxon>
        <taxon>Bacillati</taxon>
        <taxon>Bacillota</taxon>
        <taxon>Bacilli</taxon>
        <taxon>Bacillales</taxon>
        <taxon>Bacillaceae</taxon>
        <taxon>Peribacillus</taxon>
    </lineage>
</organism>
<dbReference type="PANTHER" id="PTHR43452">
    <property type="entry name" value="PYRUVATE DECARBOXYLASE"/>
    <property type="match status" value="1"/>
</dbReference>
<feature type="binding site" evidence="11">
    <location>
        <position position="482"/>
    </location>
    <ligand>
        <name>Mg(2+)</name>
        <dbReference type="ChEBI" id="CHEBI:18420"/>
    </ligand>
</feature>
<keyword evidence="10" id="KW-0456">Lyase</keyword>
<evidence type="ECO:0000313" key="17">
    <source>
        <dbReference type="Proteomes" id="UP000262939"/>
    </source>
</evidence>
<evidence type="ECO:0000256" key="10">
    <source>
        <dbReference type="ARBA" id="ARBA00023239"/>
    </source>
</evidence>
<dbReference type="InterPro" id="IPR012001">
    <property type="entry name" value="Thiamin_PyroP_enz_TPP-bd_dom"/>
</dbReference>
<proteinExistence type="inferred from homology"/>
<dbReference type="Pfam" id="PF02775">
    <property type="entry name" value="TPP_enzyme_C"/>
    <property type="match status" value="1"/>
</dbReference>
<comment type="caution">
    <text evidence="16">The sequence shown here is derived from an EMBL/GenBank/DDBJ whole genome shotgun (WGS) entry which is preliminary data.</text>
</comment>
<dbReference type="SUPFAM" id="SSF52518">
    <property type="entry name" value="Thiamin diphosphate-binding fold (THDP-binding)"/>
    <property type="match status" value="2"/>
</dbReference>
<comment type="function">
    <text evidence="3">Decarboxylates branched-chain and aromatic alpha-keto acids to aldehydes.</text>
</comment>
<evidence type="ECO:0000256" key="2">
    <source>
        <dbReference type="ARBA" id="ARBA00001964"/>
    </source>
</evidence>
<dbReference type="OrthoDB" id="4494979at2"/>
<accession>A0A372LAR0</accession>
<dbReference type="GO" id="GO:0030976">
    <property type="term" value="F:thiamine pyrophosphate binding"/>
    <property type="evidence" value="ECO:0007669"/>
    <property type="project" value="InterPro"/>
</dbReference>
<evidence type="ECO:0000256" key="7">
    <source>
        <dbReference type="ARBA" id="ARBA00022793"/>
    </source>
</evidence>
<dbReference type="InterPro" id="IPR047214">
    <property type="entry name" value="TPP_PDC_IPDC"/>
</dbReference>
<dbReference type="Pfam" id="PF00205">
    <property type="entry name" value="TPP_enzyme_M"/>
    <property type="match status" value="1"/>
</dbReference>
<reference evidence="16 17" key="1">
    <citation type="submission" date="2018-08" db="EMBL/GenBank/DDBJ databases">
        <title>Bacillus chawlae sp. nov., Bacillus glennii sp. nov., and Bacillus saganii sp. nov. Isolated from the Vehicle Assembly Building at Kennedy Space Center where the Viking Spacecraft were Assembled.</title>
        <authorList>
            <person name="Seuylemezian A."/>
            <person name="Vaishampayan P."/>
        </authorList>
    </citation>
    <scope>NUCLEOTIDE SEQUENCE [LARGE SCALE GENOMIC DNA]</scope>
    <source>
        <strain evidence="16 17">V44-8</strain>
    </source>
</reference>
<dbReference type="PANTHER" id="PTHR43452:SF30">
    <property type="entry name" value="PYRUVATE DECARBOXYLASE ISOZYME 1-RELATED"/>
    <property type="match status" value="1"/>
</dbReference>
<dbReference type="InterPro" id="IPR012000">
    <property type="entry name" value="Thiamin_PyroP_enz_cen_dom"/>
</dbReference>
<keyword evidence="6 11" id="KW-0479">Metal-binding</keyword>
<protein>
    <recommendedName>
        <fullName evidence="5">Alpha-keto-acid decarboxylase</fullName>
    </recommendedName>
</protein>
<comment type="cofactor">
    <cofactor evidence="1">
        <name>a metal cation</name>
        <dbReference type="ChEBI" id="CHEBI:25213"/>
    </cofactor>
</comment>
<evidence type="ECO:0000256" key="12">
    <source>
        <dbReference type="RuleBase" id="RU362132"/>
    </source>
</evidence>
<evidence type="ECO:0000256" key="4">
    <source>
        <dbReference type="ARBA" id="ARBA00007812"/>
    </source>
</evidence>
<gene>
    <name evidence="16" type="ORF">D0466_12830</name>
</gene>
<sequence length="577" mass="64095">MTPLGVIALSISKTTKEVENGRPDEVTLGQYLFDCLKSEEIHEVFGVPGDYNFTLLDTLEKYEGIQFINGRNELNAGYAADAYARLKGMGALITTFGVGEMSACNVIAGAYSESVPLIHIVGSPKSKEQKEKKLLHHTLMDGDYDVFRKVYGNITGYTAILTPENAELEIPAAIRIAKEKKKPVYLSVAIDLVMKPILRHNIQSSDEKITKETSLRAAIAHAKEMFETARSAVVLVDMLAVRYGLQDAVMRLAEEMNVPVASMMQGKGGFDESHPNYIGTYGGPFGSERVCDIVEGADCVIIAGHVKSDVNLVKYTAKLNPLKTVDIQPEFVRVGAAEYVNIMAEDMLFALRKIGYLQPEAPVCNRFPYDVASGEPEQPIAAATYYPRIQQMLKEKDIVIAETGTISYGMSQVRLPKGAKYIAQGGWQSIGYGVPAAFGACLADKNRRVLLFTGEGSLQLTVQEISSMLDYECKPIIFILNNQGYTIEKYLNVKSENQKYNQIPDWKYTQLEEVFGGDAFTAKVRTNLELDDAIKRAESESKGKLSIIEMIVQDSMDAPEYLKRMWDYLVEQEQHQN</sequence>
<evidence type="ECO:0000259" key="14">
    <source>
        <dbReference type="Pfam" id="PF02775"/>
    </source>
</evidence>
<dbReference type="InterPro" id="IPR029035">
    <property type="entry name" value="DHS-like_NAD/FAD-binding_dom"/>
</dbReference>
<keyword evidence="7" id="KW-0210">Decarboxylase</keyword>
<evidence type="ECO:0000256" key="1">
    <source>
        <dbReference type="ARBA" id="ARBA00001920"/>
    </source>
</evidence>
<comment type="cofactor">
    <cofactor evidence="2">
        <name>thiamine diphosphate</name>
        <dbReference type="ChEBI" id="CHEBI:58937"/>
    </cofactor>
</comment>
<feature type="domain" description="Thiamine pyrophosphate enzyme central" evidence="13">
    <location>
        <begin position="219"/>
        <end position="336"/>
    </location>
</feature>
<dbReference type="Gene3D" id="3.40.50.1220">
    <property type="entry name" value="TPP-binding domain"/>
    <property type="match status" value="1"/>
</dbReference>
<dbReference type="GO" id="GO:0004737">
    <property type="term" value="F:pyruvate decarboxylase activity"/>
    <property type="evidence" value="ECO:0007669"/>
    <property type="project" value="TreeGrafter"/>
</dbReference>
<dbReference type="AlphaFoldDB" id="A0A372LAR0"/>
<dbReference type="GO" id="GO:0000949">
    <property type="term" value="P:aromatic amino acid family catabolic process to alcohol via Ehrlich pathway"/>
    <property type="evidence" value="ECO:0007669"/>
    <property type="project" value="TreeGrafter"/>
</dbReference>
<dbReference type="SUPFAM" id="SSF52467">
    <property type="entry name" value="DHS-like NAD/FAD-binding domain"/>
    <property type="match status" value="1"/>
</dbReference>
<feature type="binding site" evidence="11">
    <location>
        <position position="484"/>
    </location>
    <ligand>
        <name>Mg(2+)</name>
        <dbReference type="ChEBI" id="CHEBI:18420"/>
    </ligand>
</feature>
<dbReference type="PIRSF" id="PIRSF036565">
    <property type="entry name" value="Pyruvt_ip_decrb"/>
    <property type="match status" value="1"/>
</dbReference>
<dbReference type="GO" id="GO:0000287">
    <property type="term" value="F:magnesium ion binding"/>
    <property type="evidence" value="ECO:0007669"/>
    <property type="project" value="InterPro"/>
</dbReference>
<evidence type="ECO:0000313" key="16">
    <source>
        <dbReference type="EMBL" id="RFU62836.1"/>
    </source>
</evidence>
<dbReference type="CDD" id="cd02005">
    <property type="entry name" value="TPP_PDC_IPDC"/>
    <property type="match status" value="1"/>
</dbReference>
<dbReference type="FunFam" id="3.40.50.970:FF:000019">
    <property type="entry name" value="Pyruvate decarboxylase isozyme"/>
    <property type="match status" value="1"/>
</dbReference>
<name>A0A372LAR0_9BACI</name>
<dbReference type="FunFam" id="3.40.50.970:FF:000024">
    <property type="entry name" value="Pyruvate decarboxylase isozyme"/>
    <property type="match status" value="1"/>
</dbReference>
<evidence type="ECO:0000256" key="5">
    <source>
        <dbReference type="ARBA" id="ARBA00020054"/>
    </source>
</evidence>
<evidence type="ECO:0000259" key="15">
    <source>
        <dbReference type="Pfam" id="PF02776"/>
    </source>
</evidence>
<evidence type="ECO:0000256" key="11">
    <source>
        <dbReference type="PIRSR" id="PIRSR036565-2"/>
    </source>
</evidence>
<keyword evidence="17" id="KW-1185">Reference proteome</keyword>
<evidence type="ECO:0000256" key="9">
    <source>
        <dbReference type="ARBA" id="ARBA00023052"/>
    </source>
</evidence>
<evidence type="ECO:0000256" key="8">
    <source>
        <dbReference type="ARBA" id="ARBA00022842"/>
    </source>
</evidence>
<feature type="domain" description="Thiamine pyrophosphate enzyme TPP-binding" evidence="14">
    <location>
        <begin position="409"/>
        <end position="548"/>
    </location>
</feature>
<keyword evidence="9 12" id="KW-0786">Thiamine pyrophosphate</keyword>
<dbReference type="InterPro" id="IPR012110">
    <property type="entry name" value="PDC/IPDC-like"/>
</dbReference>
<evidence type="ECO:0000256" key="6">
    <source>
        <dbReference type="ARBA" id="ARBA00022723"/>
    </source>
</evidence>
<dbReference type="InterPro" id="IPR011766">
    <property type="entry name" value="TPP_enzyme_TPP-bd"/>
</dbReference>
<feature type="domain" description="Thiamine pyrophosphate enzyme N-terminal TPP-binding" evidence="15">
    <location>
        <begin position="27"/>
        <end position="136"/>
    </location>
</feature>
<dbReference type="Pfam" id="PF02776">
    <property type="entry name" value="TPP_enzyme_N"/>
    <property type="match status" value="1"/>
</dbReference>
<dbReference type="CDD" id="cd07038">
    <property type="entry name" value="TPP_PYR_PDC_IPDC_like"/>
    <property type="match status" value="1"/>
</dbReference>
<comment type="similarity">
    <text evidence="4 12">Belongs to the TPP enzyme family.</text>
</comment>
<dbReference type="Gene3D" id="3.40.50.970">
    <property type="match status" value="2"/>
</dbReference>
<dbReference type="InterPro" id="IPR029061">
    <property type="entry name" value="THDP-binding"/>
</dbReference>
<comment type="cofactor">
    <cofactor evidence="11">
        <name>Mg(2+)</name>
        <dbReference type="ChEBI" id="CHEBI:18420"/>
    </cofactor>
    <text evidence="11">Binds 1 Mg(2+) per subunit.</text>
</comment>
<evidence type="ECO:0000259" key="13">
    <source>
        <dbReference type="Pfam" id="PF00205"/>
    </source>
</evidence>
<keyword evidence="8 11" id="KW-0460">Magnesium</keyword>
<dbReference type="Proteomes" id="UP000262939">
    <property type="component" value="Unassembled WGS sequence"/>
</dbReference>